<keyword evidence="2" id="KW-0131">Cell cycle</keyword>
<evidence type="ECO:0000256" key="2">
    <source>
        <dbReference type="ARBA" id="ARBA00023306"/>
    </source>
</evidence>
<dbReference type="Gene3D" id="1.10.10.1420">
    <property type="entry name" value="DNA replication factor Cdt1, C-terminal WH domain"/>
    <property type="match status" value="1"/>
</dbReference>
<evidence type="ECO:0000256" key="3">
    <source>
        <dbReference type="SAM" id="Coils"/>
    </source>
</evidence>
<evidence type="ECO:0000259" key="5">
    <source>
        <dbReference type="Pfam" id="PF16679"/>
    </source>
</evidence>
<dbReference type="AlphaFoldDB" id="A0A9P6W602"/>
<keyword evidence="7" id="KW-1185">Reference proteome</keyword>
<sequence>MSRVKREYVVPAIDLNKISNEEQLLPVIKAILLNHDTFLLKNYANKESLDSLLNDLQYCPPPFDQGFDANFTGTLPLDDNNSNIYLEQYIFNPGDALQFDRDYDNVCLSRIQSRLSKVAHYFGLLCVKAFNHNDLNLSQLTEDNAFKLTRFYQAINERHTVSETNPLADILGISVNYNPEEQLQQEISESETIGGQYTQHSCAGLLSVYPSTVGIRYKPASVAADDNRWVPIQDDPTALVVHTGQLLAELTQGMFASSPLQIDIAANVVEVTMYPNLVVPLGQLSNNYRNDVTMATVLLEQQIKELPQVAKKFYNRQWSKQQLQERIIFYKKLFTTSETVLSLYAMSRGSTVAPKLDNLLPQMTNLMKRKITQQDFLRMISIWPQVYVLGSDSNHEITVQLPKRDVLASLTNHSRKLDFSEFAEKWFLQHSELNIIPLDVPMFKINKRRGSDNFESHGDWLKKDNHNDGIQQPLTRNYLSNNKDSYVTLSQDNSRNNSQSDLLQRLQEKERRSATLLQERQQKYQQFLTIKMKQVFNIIFSLQWNQPYTITHLKDVIVDSLQDSNNPIGPEEAEEVLMKLQSLQSDKISVKEVDGGLKVLRWKDLNRDQFEMALANFST</sequence>
<feature type="compositionally biased region" description="Basic and acidic residues" evidence="4">
    <location>
        <begin position="456"/>
        <end position="467"/>
    </location>
</feature>
<evidence type="ECO:0000256" key="1">
    <source>
        <dbReference type="ARBA" id="ARBA00008356"/>
    </source>
</evidence>
<feature type="region of interest" description="Disordered" evidence="4">
    <location>
        <begin position="456"/>
        <end position="476"/>
    </location>
</feature>
<gene>
    <name evidence="6" type="ORF">C6P45_000858</name>
</gene>
<dbReference type="InterPro" id="IPR032054">
    <property type="entry name" value="Cdt1_C"/>
</dbReference>
<organism evidence="6 7">
    <name type="scientific">Maudiozyma exigua</name>
    <name type="common">Yeast</name>
    <name type="synonym">Kazachstania exigua</name>
    <dbReference type="NCBI Taxonomy" id="34358"/>
    <lineage>
        <taxon>Eukaryota</taxon>
        <taxon>Fungi</taxon>
        <taxon>Dikarya</taxon>
        <taxon>Ascomycota</taxon>
        <taxon>Saccharomycotina</taxon>
        <taxon>Saccharomycetes</taxon>
        <taxon>Saccharomycetales</taxon>
        <taxon>Saccharomycetaceae</taxon>
        <taxon>Maudiozyma</taxon>
    </lineage>
</organism>
<proteinExistence type="inferred from homology"/>
<dbReference type="OrthoDB" id="4058916at2759"/>
<dbReference type="InterPro" id="IPR038090">
    <property type="entry name" value="Cdt1_C_WH_dom_sf"/>
</dbReference>
<dbReference type="EMBL" id="PUHR01000132">
    <property type="protein sequence ID" value="KAG0663411.1"/>
    <property type="molecule type" value="Genomic_DNA"/>
</dbReference>
<reference evidence="6 7" key="1">
    <citation type="submission" date="2020-11" db="EMBL/GenBank/DDBJ databases">
        <title>Kefir isolates.</title>
        <authorList>
            <person name="Marcisauskas S."/>
            <person name="Kim Y."/>
            <person name="Blasche S."/>
        </authorList>
    </citation>
    <scope>NUCLEOTIDE SEQUENCE [LARGE SCALE GENOMIC DNA]</scope>
    <source>
        <strain evidence="6 7">OG2</strain>
    </source>
</reference>
<feature type="domain" description="DNA replication factor Cdt1 C-terminal" evidence="5">
    <location>
        <begin position="501"/>
        <end position="593"/>
    </location>
</feature>
<keyword evidence="3" id="KW-0175">Coiled coil</keyword>
<evidence type="ECO:0000256" key="4">
    <source>
        <dbReference type="SAM" id="MobiDB-lite"/>
    </source>
</evidence>
<name>A0A9P6W602_MAUEX</name>
<protein>
    <recommendedName>
        <fullName evidence="5">DNA replication factor Cdt1 C-terminal domain-containing protein</fullName>
    </recommendedName>
</protein>
<feature type="coiled-coil region" evidence="3">
    <location>
        <begin position="499"/>
        <end position="526"/>
    </location>
</feature>
<dbReference type="Proteomes" id="UP000750334">
    <property type="component" value="Unassembled WGS sequence"/>
</dbReference>
<dbReference type="Pfam" id="PF16679">
    <property type="entry name" value="CDT1_C"/>
    <property type="match status" value="1"/>
</dbReference>
<evidence type="ECO:0000313" key="6">
    <source>
        <dbReference type="EMBL" id="KAG0663411.1"/>
    </source>
</evidence>
<accession>A0A9P6W602</accession>
<comment type="similarity">
    <text evidence="1">Belongs to the Cdt1 family.</text>
</comment>
<comment type="caution">
    <text evidence="6">The sequence shown here is derived from an EMBL/GenBank/DDBJ whole genome shotgun (WGS) entry which is preliminary data.</text>
</comment>
<evidence type="ECO:0000313" key="7">
    <source>
        <dbReference type="Proteomes" id="UP000750334"/>
    </source>
</evidence>